<dbReference type="GeneID" id="18909334"/>
<dbReference type="InParanoid" id="K5VXD8"/>
<keyword evidence="6" id="KW-1185">Reference proteome</keyword>
<dbReference type="OrthoDB" id="3219336at2759"/>
<protein>
    <recommendedName>
        <fullName evidence="4">Zinc finger C3HC4 RING-type domain-containing protein</fullName>
    </recommendedName>
</protein>
<dbReference type="InterPro" id="IPR018957">
    <property type="entry name" value="Znf_C3HC4_RING-type"/>
</dbReference>
<proteinExistence type="predicted"/>
<dbReference type="SUPFAM" id="SSF57850">
    <property type="entry name" value="RING/U-box"/>
    <property type="match status" value="1"/>
</dbReference>
<dbReference type="KEGG" id="pco:PHACADRAFT_166029"/>
<dbReference type="AlphaFoldDB" id="K5VXD8"/>
<dbReference type="HOGENOM" id="CLU_1938891_0_0_1"/>
<feature type="domain" description="Zinc finger C3HC4 RING-type" evidence="4">
    <location>
        <begin position="6"/>
        <end position="23"/>
    </location>
</feature>
<keyword evidence="1" id="KW-0479">Metal-binding</keyword>
<name>K5VXD8_PHACS</name>
<keyword evidence="2" id="KW-0863">Zinc-finger</keyword>
<evidence type="ECO:0000256" key="3">
    <source>
        <dbReference type="ARBA" id="ARBA00022833"/>
    </source>
</evidence>
<dbReference type="Pfam" id="PF00097">
    <property type="entry name" value="zf-C3HC4"/>
    <property type="match status" value="1"/>
</dbReference>
<dbReference type="EMBL" id="JH930477">
    <property type="protein sequence ID" value="EKM51470.1"/>
    <property type="molecule type" value="Genomic_DNA"/>
</dbReference>
<evidence type="ECO:0000313" key="6">
    <source>
        <dbReference type="Proteomes" id="UP000008370"/>
    </source>
</evidence>
<dbReference type="RefSeq" id="XP_007400609.1">
    <property type="nucleotide sequence ID" value="XM_007400547.1"/>
</dbReference>
<dbReference type="InterPro" id="IPR013083">
    <property type="entry name" value="Znf_RING/FYVE/PHD"/>
</dbReference>
<keyword evidence="3" id="KW-0862">Zinc</keyword>
<organism evidence="5 6">
    <name type="scientific">Phanerochaete carnosa (strain HHB-10118-sp)</name>
    <name type="common">White-rot fungus</name>
    <name type="synonym">Peniophora carnosa</name>
    <dbReference type="NCBI Taxonomy" id="650164"/>
    <lineage>
        <taxon>Eukaryota</taxon>
        <taxon>Fungi</taxon>
        <taxon>Dikarya</taxon>
        <taxon>Basidiomycota</taxon>
        <taxon>Agaricomycotina</taxon>
        <taxon>Agaricomycetes</taxon>
        <taxon>Polyporales</taxon>
        <taxon>Phanerochaetaceae</taxon>
        <taxon>Phanerochaete</taxon>
    </lineage>
</organism>
<reference evidence="5 6" key="1">
    <citation type="journal article" date="2012" name="BMC Genomics">
        <title>Comparative genomics of the white-rot fungi, Phanerochaete carnosa and P. chrysosporium, to elucidate the genetic basis of the distinct wood types they colonize.</title>
        <authorList>
            <person name="Suzuki H."/>
            <person name="MacDonald J."/>
            <person name="Syed K."/>
            <person name="Salamov A."/>
            <person name="Hori C."/>
            <person name="Aerts A."/>
            <person name="Henrissat B."/>
            <person name="Wiebenga A."/>
            <person name="vanKuyk P.A."/>
            <person name="Barry K."/>
            <person name="Lindquist E."/>
            <person name="LaButti K."/>
            <person name="Lapidus A."/>
            <person name="Lucas S."/>
            <person name="Coutinho P."/>
            <person name="Gong Y."/>
            <person name="Samejima M."/>
            <person name="Mahadevan R."/>
            <person name="Abou-Zaid M."/>
            <person name="de Vries R.P."/>
            <person name="Igarashi K."/>
            <person name="Yadav J.S."/>
            <person name="Grigoriev I.V."/>
            <person name="Master E.R."/>
        </authorList>
    </citation>
    <scope>NUCLEOTIDE SEQUENCE [LARGE SCALE GENOMIC DNA]</scope>
    <source>
        <strain evidence="5 6">HHB-10118-sp</strain>
    </source>
</reference>
<accession>K5VXD8</accession>
<evidence type="ECO:0000313" key="5">
    <source>
        <dbReference type="EMBL" id="EKM51470.1"/>
    </source>
</evidence>
<evidence type="ECO:0000256" key="1">
    <source>
        <dbReference type="ARBA" id="ARBA00022723"/>
    </source>
</evidence>
<dbReference type="Gene3D" id="3.30.40.10">
    <property type="entry name" value="Zinc/RING finger domain, C3HC4 (zinc finger)"/>
    <property type="match status" value="1"/>
</dbReference>
<gene>
    <name evidence="5" type="ORF">PHACADRAFT_166029</name>
</gene>
<sequence>MLQLYSLTCGHTFCCSCLQAWFSTELATHVATHSEYSSVLQIPREYRRLLRKCNLQLDYKHLACCQPVTSRPVKLFTVKNIVFAVAEAEAEELHLQGEPVTSSQGGTSRLHEESSFSIYFLAVTDLPEGR</sequence>
<evidence type="ECO:0000256" key="2">
    <source>
        <dbReference type="ARBA" id="ARBA00022771"/>
    </source>
</evidence>
<dbReference type="Proteomes" id="UP000008370">
    <property type="component" value="Unassembled WGS sequence"/>
</dbReference>
<dbReference type="GO" id="GO:0008270">
    <property type="term" value="F:zinc ion binding"/>
    <property type="evidence" value="ECO:0007669"/>
    <property type="project" value="UniProtKB-KW"/>
</dbReference>
<evidence type="ECO:0000259" key="4">
    <source>
        <dbReference type="Pfam" id="PF00097"/>
    </source>
</evidence>